<dbReference type="Gramene" id="KCW46336">
    <property type="protein sequence ID" value="KCW46336"/>
    <property type="gene ID" value="EUGRSUZ_K00195"/>
</dbReference>
<evidence type="ECO:0000256" key="1">
    <source>
        <dbReference type="SAM" id="MobiDB-lite"/>
    </source>
</evidence>
<proteinExistence type="predicted"/>
<accession>A0A058ZY88</accession>
<dbReference type="AlphaFoldDB" id="A0A058ZY88"/>
<organism evidence="2">
    <name type="scientific">Eucalyptus grandis</name>
    <name type="common">Flooded gum</name>
    <dbReference type="NCBI Taxonomy" id="71139"/>
    <lineage>
        <taxon>Eukaryota</taxon>
        <taxon>Viridiplantae</taxon>
        <taxon>Streptophyta</taxon>
        <taxon>Embryophyta</taxon>
        <taxon>Tracheophyta</taxon>
        <taxon>Spermatophyta</taxon>
        <taxon>Magnoliopsida</taxon>
        <taxon>eudicotyledons</taxon>
        <taxon>Gunneridae</taxon>
        <taxon>Pentapetalae</taxon>
        <taxon>rosids</taxon>
        <taxon>malvids</taxon>
        <taxon>Myrtales</taxon>
        <taxon>Myrtaceae</taxon>
        <taxon>Myrtoideae</taxon>
        <taxon>Eucalypteae</taxon>
        <taxon>Eucalyptus</taxon>
    </lineage>
</organism>
<name>A0A058ZY88_EUCGR</name>
<reference evidence="2" key="1">
    <citation type="submission" date="2013-07" db="EMBL/GenBank/DDBJ databases">
        <title>The genome of Eucalyptus grandis.</title>
        <authorList>
            <person name="Schmutz J."/>
            <person name="Hayes R."/>
            <person name="Myburg A."/>
            <person name="Tuskan G."/>
            <person name="Grattapaglia D."/>
            <person name="Rokhsar D.S."/>
        </authorList>
    </citation>
    <scope>NUCLEOTIDE SEQUENCE</scope>
    <source>
        <tissue evidence="2">Leaf extractions</tissue>
    </source>
</reference>
<dbReference type="EMBL" id="KK198763">
    <property type="protein sequence ID" value="KCW46336.1"/>
    <property type="molecule type" value="Genomic_DNA"/>
</dbReference>
<evidence type="ECO:0000313" key="2">
    <source>
        <dbReference type="EMBL" id="KCW46336.1"/>
    </source>
</evidence>
<feature type="region of interest" description="Disordered" evidence="1">
    <location>
        <begin position="29"/>
        <end position="51"/>
    </location>
</feature>
<sequence>MSTAGVWARGLPEARRRRRVRWASSCGWSGSTRATGGCWYSGDQGRSSSGGAVNRLGICWVAGRRQVGGESAFWCGRSSFEQVEGCRSGSGGQRRDNSGGTAGRLGISWAASCGGVVVEAEAPSAATGK</sequence>
<protein>
    <submittedName>
        <fullName evidence="2">Uncharacterized protein</fullName>
    </submittedName>
</protein>
<dbReference type="InParanoid" id="A0A058ZY88"/>
<gene>
    <name evidence="2" type="ORF">EUGRSUZ_K00195</name>
</gene>